<dbReference type="Pfam" id="PF15353">
    <property type="entry name" value="HECA_N"/>
    <property type="match status" value="1"/>
</dbReference>
<dbReference type="InterPro" id="IPR026066">
    <property type="entry name" value="Headcase"/>
</dbReference>
<dbReference type="RefSeq" id="XP_020910342.1">
    <property type="nucleotide sequence ID" value="XM_021054683.2"/>
</dbReference>
<evidence type="ECO:0000313" key="5">
    <source>
        <dbReference type="Proteomes" id="UP000887567"/>
    </source>
</evidence>
<feature type="domain" description="Headcase N-terminal" evidence="2">
    <location>
        <begin position="35"/>
        <end position="130"/>
    </location>
</feature>
<feature type="region of interest" description="Disordered" evidence="1">
    <location>
        <begin position="130"/>
        <end position="194"/>
    </location>
</feature>
<dbReference type="GeneID" id="110248179"/>
<dbReference type="Pfam" id="PF16002">
    <property type="entry name" value="Headcase"/>
    <property type="match status" value="1"/>
</dbReference>
<feature type="compositionally biased region" description="Basic residues" evidence="1">
    <location>
        <begin position="1"/>
        <end position="11"/>
    </location>
</feature>
<evidence type="ECO:0000256" key="1">
    <source>
        <dbReference type="SAM" id="MobiDB-lite"/>
    </source>
</evidence>
<evidence type="ECO:0000259" key="2">
    <source>
        <dbReference type="Pfam" id="PF15353"/>
    </source>
</evidence>
<evidence type="ECO:0000259" key="3">
    <source>
        <dbReference type="Pfam" id="PF16002"/>
    </source>
</evidence>
<feature type="domain" description="Headcase middle" evidence="3">
    <location>
        <begin position="232"/>
        <end position="422"/>
    </location>
</feature>
<dbReference type="OrthoDB" id="10012848at2759"/>
<sequence>MPHSKGHRQKGKATMNGEVHSDHEELDEIDEVLSCCFPKGCTQNTSVEPSRAVRVICNNEGCTLGNYMHAECFEAFEDDILAYLRGTGRARSWSEKQRRQNIWTKKGYDLAFKCCACACGKGHLRKDLDFIPPSPTEGHAQAAKAKRKKKKTNDKPTIGSATRPRRSSQSSVCSQSPPECSPISPPYVKTPTKKTKTHEHFFGDSFPSLDNIEPINKPTTNGTNGTNGALSLNFFRRSDFESFLAVLPKHKVNPYHIKMEEEGMDEARHFVLSSLSSKMITTVDCVLCSRELSVFDKYPLLDGTFFLTPRKLATSCIDVCQNGKPQYLTAVCMHCLEGTPNAVRCKTCTKQWDGSTHQLGTLYTYDIFAASPCCIQRVACQNCSKPVVNLEKESSLQFFSEYSQPLKCPHCGVSGYHCIKPLTSFETLVNGR</sequence>
<protein>
    <recommendedName>
        <fullName evidence="6">Headcase protein</fullName>
    </recommendedName>
</protein>
<evidence type="ECO:0000313" key="4">
    <source>
        <dbReference type="EnsemblMetazoa" id="XP_020910342.1"/>
    </source>
</evidence>
<name>A0A913XV74_EXADI</name>
<dbReference type="Proteomes" id="UP000887567">
    <property type="component" value="Unplaced"/>
</dbReference>
<dbReference type="PANTHER" id="PTHR13425:SF3">
    <property type="entry name" value="HEADCASE PROTEIN HOMOLOG"/>
    <property type="match status" value="1"/>
</dbReference>
<dbReference type="EnsemblMetazoa" id="XM_021054683.2">
    <property type="protein sequence ID" value="XP_020910342.1"/>
    <property type="gene ID" value="LOC110248179"/>
</dbReference>
<feature type="compositionally biased region" description="Low complexity" evidence="1">
    <location>
        <begin position="167"/>
        <end position="178"/>
    </location>
</feature>
<accession>A0A913XV74</accession>
<organism evidence="4 5">
    <name type="scientific">Exaiptasia diaphana</name>
    <name type="common">Tropical sea anemone</name>
    <name type="synonym">Aiptasia pulchella</name>
    <dbReference type="NCBI Taxonomy" id="2652724"/>
    <lineage>
        <taxon>Eukaryota</taxon>
        <taxon>Metazoa</taxon>
        <taxon>Cnidaria</taxon>
        <taxon>Anthozoa</taxon>
        <taxon>Hexacorallia</taxon>
        <taxon>Actiniaria</taxon>
        <taxon>Aiptasiidae</taxon>
        <taxon>Exaiptasia</taxon>
    </lineage>
</organism>
<evidence type="ECO:0008006" key="6">
    <source>
        <dbReference type="Google" id="ProtNLM"/>
    </source>
</evidence>
<dbReference type="PANTHER" id="PTHR13425">
    <property type="entry name" value="HEADCASE PROTEIN"/>
    <property type="match status" value="1"/>
</dbReference>
<dbReference type="AlphaFoldDB" id="A0A913XV74"/>
<dbReference type="InterPro" id="IPR054537">
    <property type="entry name" value="HECA_N"/>
</dbReference>
<keyword evidence="5" id="KW-1185">Reference proteome</keyword>
<proteinExistence type="predicted"/>
<dbReference type="KEGG" id="epa:110248179"/>
<feature type="region of interest" description="Disordered" evidence="1">
    <location>
        <begin position="1"/>
        <end position="22"/>
    </location>
</feature>
<dbReference type="InterPro" id="IPR031947">
    <property type="entry name" value="Headcase_mid"/>
</dbReference>
<reference evidence="4" key="1">
    <citation type="submission" date="2022-11" db="UniProtKB">
        <authorList>
            <consortium name="EnsemblMetazoa"/>
        </authorList>
    </citation>
    <scope>IDENTIFICATION</scope>
</reference>
<dbReference type="OMA" id="EIRCFIL"/>